<evidence type="ECO:0000256" key="4">
    <source>
        <dbReference type="ARBA" id="ARBA00023136"/>
    </source>
</evidence>
<feature type="domain" description="NfeD1b N-terminal" evidence="7">
    <location>
        <begin position="32"/>
        <end position="219"/>
    </location>
</feature>
<keyword evidence="9" id="KW-1185">Reference proteome</keyword>
<dbReference type="PANTHER" id="PTHR33507">
    <property type="entry name" value="INNER MEMBRANE PROTEIN YBBJ"/>
    <property type="match status" value="1"/>
</dbReference>
<dbReference type="Gene3D" id="3.90.226.10">
    <property type="entry name" value="2-enoyl-CoA Hydratase, Chain A, domain 1"/>
    <property type="match status" value="1"/>
</dbReference>
<comment type="subcellular location">
    <subcellularLocation>
        <location evidence="1">Membrane</location>
        <topology evidence="1">Multi-pass membrane protein</topology>
    </subcellularLocation>
</comment>
<dbReference type="InterPro" id="IPR052165">
    <property type="entry name" value="Membrane_assoc_protease"/>
</dbReference>
<feature type="domain" description="NfeD integral membrane" evidence="6">
    <location>
        <begin position="237"/>
        <end position="350"/>
    </location>
</feature>
<evidence type="ECO:0000259" key="5">
    <source>
        <dbReference type="Pfam" id="PF01957"/>
    </source>
</evidence>
<evidence type="ECO:0000256" key="1">
    <source>
        <dbReference type="ARBA" id="ARBA00004141"/>
    </source>
</evidence>
<dbReference type="InterPro" id="IPR029045">
    <property type="entry name" value="ClpP/crotonase-like_dom_sf"/>
</dbReference>
<dbReference type="InterPro" id="IPR012340">
    <property type="entry name" value="NA-bd_OB-fold"/>
</dbReference>
<dbReference type="Gene3D" id="2.40.50.140">
    <property type="entry name" value="Nucleic acid-binding proteins"/>
    <property type="match status" value="1"/>
</dbReference>
<feature type="domain" description="NfeD-like C-terminal" evidence="5">
    <location>
        <begin position="381"/>
        <end position="435"/>
    </location>
</feature>
<keyword evidence="4" id="KW-0472">Membrane</keyword>
<evidence type="ECO:0000313" key="9">
    <source>
        <dbReference type="Proteomes" id="UP000310334"/>
    </source>
</evidence>
<gene>
    <name evidence="8" type="ORF">E6W99_09705</name>
</gene>
<evidence type="ECO:0000259" key="6">
    <source>
        <dbReference type="Pfam" id="PF24961"/>
    </source>
</evidence>
<dbReference type="OrthoDB" id="9806253at2"/>
<dbReference type="Proteomes" id="UP000310334">
    <property type="component" value="Unassembled WGS sequence"/>
</dbReference>
<dbReference type="SUPFAM" id="SSF52096">
    <property type="entry name" value="ClpP/crotonase"/>
    <property type="match status" value="1"/>
</dbReference>
<evidence type="ECO:0000256" key="2">
    <source>
        <dbReference type="ARBA" id="ARBA00022692"/>
    </source>
</evidence>
<dbReference type="Pfam" id="PF24961">
    <property type="entry name" value="NfeD_membrane"/>
    <property type="match status" value="1"/>
</dbReference>
<dbReference type="PANTHER" id="PTHR33507:SF3">
    <property type="entry name" value="INNER MEMBRANE PROTEIN YBBJ"/>
    <property type="match status" value="1"/>
</dbReference>
<dbReference type="InterPro" id="IPR002810">
    <property type="entry name" value="NfeD-like_C"/>
</dbReference>
<dbReference type="SUPFAM" id="SSF141322">
    <property type="entry name" value="NfeD domain-like"/>
    <property type="match status" value="1"/>
</dbReference>
<evidence type="ECO:0000259" key="7">
    <source>
        <dbReference type="Pfam" id="PF25145"/>
    </source>
</evidence>
<dbReference type="Pfam" id="PF01957">
    <property type="entry name" value="NfeD"/>
    <property type="match status" value="1"/>
</dbReference>
<keyword evidence="3" id="KW-1133">Transmembrane helix</keyword>
<dbReference type="InterPro" id="IPR056739">
    <property type="entry name" value="NfeD_membrane"/>
</dbReference>
<protein>
    <submittedName>
        <fullName evidence="8">Nodulation protein NfeD</fullName>
    </submittedName>
</protein>
<dbReference type="AlphaFoldDB" id="A0A4V3WFK8"/>
<comment type="caution">
    <text evidence="8">The sequence shown here is derived from an EMBL/GenBank/DDBJ whole genome shotgun (WGS) entry which is preliminary data.</text>
</comment>
<dbReference type="GO" id="GO:0005886">
    <property type="term" value="C:plasma membrane"/>
    <property type="evidence" value="ECO:0007669"/>
    <property type="project" value="TreeGrafter"/>
</dbReference>
<dbReference type="CDD" id="cd07021">
    <property type="entry name" value="Clp_protease_NfeD_like"/>
    <property type="match status" value="1"/>
</dbReference>
<dbReference type="Pfam" id="PF25145">
    <property type="entry name" value="NfeD1b_N"/>
    <property type="match status" value="1"/>
</dbReference>
<keyword evidence="2" id="KW-0812">Transmembrane</keyword>
<dbReference type="InterPro" id="IPR056738">
    <property type="entry name" value="NfeD1b_N"/>
</dbReference>
<name>A0A4V3WFK8_9BACI</name>
<accession>A0A4V3WFK8</accession>
<sequence length="441" mass="47416">MKKLFQFMIAAAFILAIFNGFSLELKADSDEKVYIIPLEETVEKGLSQYIKRTISDANSQQVDHIILEIDTLGGAVDGAMEIADTLRSSDVPITAFINRRAISAGAYIALNADQIYMVPGSQMGSAAIITGEGNAADDKSQSLWLSEMKESAERNGRDPKYALAMADKNVDIPEYGAGKGKLLTLESKQALEVGYSEGIVENRTDLLRKLNLTGASIIEAEESFAEKIARFITHPVVVPILLSIGSIGLVVELYSPGFGVAGFMGLTSLFLFFYGHLVAGLAGMESIILFVLGIILIIAELFVPGGIIGILGLASIITSLYIASGDFVHMSISLIIAFIGAMVASILLVKVFGKRMNLFKKLILRDSTNTESGYVSNKSRTELLGLEGTALTTLRPSGTAVIAEERIDVVTEGGFINKGQKVKVVKVEGARIVVRELKSHD</sequence>
<evidence type="ECO:0000313" key="8">
    <source>
        <dbReference type="EMBL" id="THF80662.1"/>
    </source>
</evidence>
<dbReference type="RefSeq" id="WP_136353298.1">
    <property type="nucleotide sequence ID" value="NZ_CP046266.1"/>
</dbReference>
<proteinExistence type="predicted"/>
<evidence type="ECO:0000256" key="3">
    <source>
        <dbReference type="ARBA" id="ARBA00022989"/>
    </source>
</evidence>
<dbReference type="EMBL" id="SSNT01000006">
    <property type="protein sequence ID" value="THF80662.1"/>
    <property type="molecule type" value="Genomic_DNA"/>
</dbReference>
<organism evidence="8 9">
    <name type="scientific">Metabacillus sediminilitoris</name>
    <dbReference type="NCBI Taxonomy" id="2567941"/>
    <lineage>
        <taxon>Bacteria</taxon>
        <taxon>Bacillati</taxon>
        <taxon>Bacillota</taxon>
        <taxon>Bacilli</taxon>
        <taxon>Bacillales</taxon>
        <taxon>Bacillaceae</taxon>
        <taxon>Metabacillus</taxon>
    </lineage>
</organism>
<reference evidence="8 9" key="1">
    <citation type="submission" date="2019-04" db="EMBL/GenBank/DDBJ databases">
        <title>Bacillus sediminilitoris sp. nov., isolated from a tidal flat sediment on the East China Sea.</title>
        <authorList>
            <person name="Wei Y."/>
            <person name="Mao H."/>
            <person name="Fang J."/>
        </authorList>
    </citation>
    <scope>NUCLEOTIDE SEQUENCE [LARGE SCALE GENOMIC DNA]</scope>
    <source>
        <strain evidence="8 9">DSL-17</strain>
    </source>
</reference>